<feature type="domain" description="SAM-dependent MTase RsmB/NOP-type" evidence="14">
    <location>
        <begin position="178"/>
        <end position="450"/>
    </location>
</feature>
<evidence type="ECO:0000256" key="4">
    <source>
        <dbReference type="ARBA" id="ARBA00022490"/>
    </source>
</evidence>
<dbReference type="Gene3D" id="3.40.50.150">
    <property type="entry name" value="Vaccinia Virus protein VP39"/>
    <property type="match status" value="1"/>
</dbReference>
<dbReference type="InterPro" id="IPR054728">
    <property type="entry name" value="RsmB-like_ferredoxin"/>
</dbReference>
<evidence type="ECO:0000313" key="15">
    <source>
        <dbReference type="EMBL" id="KXB58625.1"/>
    </source>
</evidence>
<sequence>MKELFLEKIMIKNRTRFYIYEILLKIFSDDAFSNITLNNFYKKNNIIDIKDKKFITEVVYGTIKNKLYLEYIIKCFSKSKTKNKIKVILLMSLYQILFMNRTPNYAIVNEAVIISKEIDGKFSSSFVNALLRNIIKNFNANNINFKNDEEKFMIENSCPKDLFYILKKEYGTEKTRKIILSFNNKSKNSIRVNLIKNNVKELKQYFENKKIEAVHSNISPDNLLLKNIISNDEKFNLGNYIFQGESSSLVAHSIGENKKINYKILDTCAAPGGKSLHIATLYPNSIVYSCDKHEHKISLIEDNAKKLDIKNIKVFKQDATIYKDEYKEKFDIIICDVPCSGIGVIKNKPEIKYKINTNYINQIRKTQLSILENSKKYLKENGILIYSTCTIDNKENEDNIKKFLKKNNNFVLEKISIDNSIIKEYKKGMIKILPDEYECDGFFICKLRKKGV</sequence>
<proteinExistence type="inferred from homology"/>
<accession>A0ABR5TPM5</accession>
<evidence type="ECO:0000256" key="9">
    <source>
        <dbReference type="ARBA" id="ARBA00022884"/>
    </source>
</evidence>
<evidence type="ECO:0000256" key="10">
    <source>
        <dbReference type="ARBA" id="ARBA00030399"/>
    </source>
</evidence>
<reference evidence="15 16" key="1">
    <citation type="submission" date="2016-01" db="EMBL/GenBank/DDBJ databases">
        <authorList>
            <person name="Mitreva M."/>
            <person name="Pepin K.H."/>
            <person name="Mihindukulasuriya K.A."/>
            <person name="Fulton R."/>
            <person name="Fronick C."/>
            <person name="O'Laughlin M."/>
            <person name="Miner T."/>
            <person name="Herter B."/>
            <person name="Rosa B.A."/>
            <person name="Cordes M."/>
            <person name="Tomlinson C."/>
            <person name="Wollam A."/>
            <person name="Palsikar V.B."/>
            <person name="Mardis E.R."/>
            <person name="Wilson R.K."/>
        </authorList>
    </citation>
    <scope>NUCLEOTIDE SEQUENCE [LARGE SCALE GENOMIC DNA]</scope>
    <source>
        <strain evidence="15 16">KA00071</strain>
    </source>
</reference>
<dbReference type="Proteomes" id="UP000070467">
    <property type="component" value="Unassembled WGS sequence"/>
</dbReference>
<dbReference type="SUPFAM" id="SSF48013">
    <property type="entry name" value="NusB-like"/>
    <property type="match status" value="1"/>
</dbReference>
<dbReference type="InterPro" id="IPR004573">
    <property type="entry name" value="rRNA_ssu_MeTfrase_B"/>
</dbReference>
<evidence type="ECO:0000256" key="12">
    <source>
        <dbReference type="ARBA" id="ARBA00047283"/>
    </source>
</evidence>
<comment type="catalytic activity">
    <reaction evidence="12">
        <text>cytidine(967) in 16S rRNA + S-adenosyl-L-methionine = 5-methylcytidine(967) in 16S rRNA + S-adenosyl-L-homocysteine + H(+)</text>
        <dbReference type="Rhea" id="RHEA:42748"/>
        <dbReference type="Rhea" id="RHEA-COMP:10219"/>
        <dbReference type="Rhea" id="RHEA-COMP:10220"/>
        <dbReference type="ChEBI" id="CHEBI:15378"/>
        <dbReference type="ChEBI" id="CHEBI:57856"/>
        <dbReference type="ChEBI" id="CHEBI:59789"/>
        <dbReference type="ChEBI" id="CHEBI:74483"/>
        <dbReference type="ChEBI" id="CHEBI:82748"/>
        <dbReference type="EC" id="2.1.1.176"/>
    </reaction>
</comment>
<comment type="function">
    <text evidence="1">Specifically methylates the cytosine at position 967 (m5C967) of 16S rRNA.</text>
</comment>
<feature type="binding site" evidence="13">
    <location>
        <position position="336"/>
    </location>
    <ligand>
        <name>S-adenosyl-L-methionine</name>
        <dbReference type="ChEBI" id="CHEBI:59789"/>
    </ligand>
</feature>
<dbReference type="PANTHER" id="PTHR22807">
    <property type="entry name" value="NOP2 YEAST -RELATED NOL1/NOP2/FMU SUN DOMAIN-CONTAINING"/>
    <property type="match status" value="1"/>
</dbReference>
<evidence type="ECO:0000256" key="6">
    <source>
        <dbReference type="ARBA" id="ARBA00022603"/>
    </source>
</evidence>
<keyword evidence="5" id="KW-0698">rRNA processing</keyword>
<evidence type="ECO:0000256" key="11">
    <source>
        <dbReference type="ARBA" id="ARBA00031088"/>
    </source>
</evidence>
<gene>
    <name evidence="15" type="ORF">HMPREF1871_00391</name>
</gene>
<evidence type="ECO:0000256" key="2">
    <source>
        <dbReference type="ARBA" id="ARBA00004496"/>
    </source>
</evidence>
<evidence type="ECO:0000256" key="1">
    <source>
        <dbReference type="ARBA" id="ARBA00002724"/>
    </source>
</evidence>
<dbReference type="Pfam" id="PF01189">
    <property type="entry name" value="Methyltr_RsmB-F"/>
    <property type="match status" value="1"/>
</dbReference>
<dbReference type="GO" id="GO:0008168">
    <property type="term" value="F:methyltransferase activity"/>
    <property type="evidence" value="ECO:0007669"/>
    <property type="project" value="UniProtKB-KW"/>
</dbReference>
<name>A0ABR5TPM5_9BACL</name>
<dbReference type="InterPro" id="IPR035926">
    <property type="entry name" value="NusB-like_sf"/>
</dbReference>
<dbReference type="InterPro" id="IPR006027">
    <property type="entry name" value="NusB_RsmB_TIM44"/>
</dbReference>
<keyword evidence="7 13" id="KW-0808">Transferase</keyword>
<evidence type="ECO:0000259" key="14">
    <source>
        <dbReference type="PROSITE" id="PS51686"/>
    </source>
</evidence>
<dbReference type="EC" id="2.1.1.176" evidence="3"/>
<dbReference type="SUPFAM" id="SSF53335">
    <property type="entry name" value="S-adenosyl-L-methionine-dependent methyltransferases"/>
    <property type="match status" value="1"/>
</dbReference>
<comment type="similarity">
    <text evidence="13">Belongs to the class I-like SAM-binding methyltransferase superfamily. RsmB/NOP family.</text>
</comment>
<dbReference type="Pfam" id="PF22458">
    <property type="entry name" value="RsmF-B_ferredox"/>
    <property type="match status" value="1"/>
</dbReference>
<evidence type="ECO:0000256" key="5">
    <source>
        <dbReference type="ARBA" id="ARBA00022552"/>
    </source>
</evidence>
<protein>
    <recommendedName>
        <fullName evidence="3">16S rRNA (cytosine(967)-C(5))-methyltransferase</fullName>
        <ecNumber evidence="3">2.1.1.176</ecNumber>
    </recommendedName>
    <alternativeName>
        <fullName evidence="10">16S rRNA m5C967 methyltransferase</fullName>
    </alternativeName>
    <alternativeName>
        <fullName evidence="11">rRNA (cytosine-C(5)-)-methyltransferase RsmB</fullName>
    </alternativeName>
</protein>
<dbReference type="NCBIfam" id="NF011494">
    <property type="entry name" value="PRK14902.1"/>
    <property type="match status" value="1"/>
</dbReference>
<dbReference type="InterPro" id="IPR023267">
    <property type="entry name" value="RCMT"/>
</dbReference>
<feature type="active site" description="Nucleophile" evidence="13">
    <location>
        <position position="389"/>
    </location>
</feature>
<keyword evidence="4" id="KW-0963">Cytoplasm</keyword>
<keyword evidence="16" id="KW-1185">Reference proteome</keyword>
<evidence type="ECO:0000256" key="13">
    <source>
        <dbReference type="PROSITE-ProRule" id="PRU01023"/>
    </source>
</evidence>
<feature type="binding site" evidence="13">
    <location>
        <position position="318"/>
    </location>
    <ligand>
        <name>S-adenosyl-L-methionine</name>
        <dbReference type="ChEBI" id="CHEBI:59789"/>
    </ligand>
</feature>
<evidence type="ECO:0000256" key="8">
    <source>
        <dbReference type="ARBA" id="ARBA00022691"/>
    </source>
</evidence>
<dbReference type="CDD" id="cd02440">
    <property type="entry name" value="AdoMet_MTases"/>
    <property type="match status" value="1"/>
</dbReference>
<evidence type="ECO:0000256" key="3">
    <source>
        <dbReference type="ARBA" id="ARBA00012140"/>
    </source>
</evidence>
<dbReference type="EMBL" id="LSDB01000008">
    <property type="protein sequence ID" value="KXB58625.1"/>
    <property type="molecule type" value="Genomic_DNA"/>
</dbReference>
<evidence type="ECO:0000256" key="7">
    <source>
        <dbReference type="ARBA" id="ARBA00022679"/>
    </source>
</evidence>
<dbReference type="PANTHER" id="PTHR22807:SF53">
    <property type="entry name" value="RIBOSOMAL RNA SMALL SUBUNIT METHYLTRANSFERASE B-RELATED"/>
    <property type="match status" value="1"/>
</dbReference>
<dbReference type="NCBIfam" id="TIGR00563">
    <property type="entry name" value="rsmB"/>
    <property type="match status" value="1"/>
</dbReference>
<keyword evidence="6 13" id="KW-0489">Methyltransferase</keyword>
<comment type="caution">
    <text evidence="15">The sequence shown here is derived from an EMBL/GenBank/DDBJ whole genome shotgun (WGS) entry which is preliminary data.</text>
</comment>
<feature type="binding site" evidence="13">
    <location>
        <begin position="268"/>
        <end position="274"/>
    </location>
    <ligand>
        <name>S-adenosyl-L-methionine</name>
        <dbReference type="ChEBI" id="CHEBI:59789"/>
    </ligand>
</feature>
<dbReference type="Pfam" id="PF01029">
    <property type="entry name" value="NusB"/>
    <property type="match status" value="1"/>
</dbReference>
<dbReference type="InterPro" id="IPR029063">
    <property type="entry name" value="SAM-dependent_MTases_sf"/>
</dbReference>
<keyword evidence="8 13" id="KW-0949">S-adenosyl-L-methionine</keyword>
<dbReference type="Gene3D" id="1.10.940.10">
    <property type="entry name" value="NusB-like"/>
    <property type="match status" value="1"/>
</dbReference>
<dbReference type="PRINTS" id="PR02008">
    <property type="entry name" value="RCMTFAMILY"/>
</dbReference>
<evidence type="ECO:0000313" key="16">
    <source>
        <dbReference type="Proteomes" id="UP000070467"/>
    </source>
</evidence>
<dbReference type="PROSITE" id="PS51686">
    <property type="entry name" value="SAM_MT_RSMB_NOP"/>
    <property type="match status" value="1"/>
</dbReference>
<keyword evidence="9 13" id="KW-0694">RNA-binding</keyword>
<comment type="subcellular location">
    <subcellularLocation>
        <location evidence="2">Cytoplasm</location>
    </subcellularLocation>
</comment>
<dbReference type="InterPro" id="IPR049560">
    <property type="entry name" value="MeTrfase_RsmB-F_NOP2_cat"/>
</dbReference>
<organism evidence="15 16">
    <name type="scientific">Gemelliphila asaccharolytica</name>
    <dbReference type="NCBI Taxonomy" id="502393"/>
    <lineage>
        <taxon>Bacteria</taxon>
        <taxon>Bacillati</taxon>
        <taxon>Bacillota</taxon>
        <taxon>Bacilli</taxon>
        <taxon>Bacillales</taxon>
        <taxon>Gemellaceae</taxon>
        <taxon>Gemelliphila</taxon>
    </lineage>
</organism>
<dbReference type="InterPro" id="IPR001678">
    <property type="entry name" value="MeTrfase_RsmB-F_NOP2_dom"/>
</dbReference>
<feature type="binding site" evidence="13">
    <location>
        <position position="291"/>
    </location>
    <ligand>
        <name>S-adenosyl-L-methionine</name>
        <dbReference type="ChEBI" id="CHEBI:59789"/>
    </ligand>
</feature>
<dbReference type="GO" id="GO:0032259">
    <property type="term" value="P:methylation"/>
    <property type="evidence" value="ECO:0007669"/>
    <property type="project" value="UniProtKB-KW"/>
</dbReference>